<dbReference type="EMBL" id="CP026100">
    <property type="protein sequence ID" value="AYV49602.1"/>
    <property type="molecule type" value="Genomic_DNA"/>
</dbReference>
<reference evidence="6 7" key="1">
    <citation type="submission" date="2017-12" db="EMBL/GenBank/DDBJ databases">
        <title>The genome sequence of Caulobacter flavus CGMCC1 15093.</title>
        <authorList>
            <person name="Gao J."/>
            <person name="Mao X."/>
            <person name="Sun J."/>
        </authorList>
    </citation>
    <scope>NUCLEOTIDE SEQUENCE [LARGE SCALE GENOMIC DNA]</scope>
    <source>
        <strain evidence="6 7">CGMCC1 15093</strain>
    </source>
</reference>
<organism evidence="6 7">
    <name type="scientific">Caulobacter flavus</name>
    <dbReference type="NCBI Taxonomy" id="1679497"/>
    <lineage>
        <taxon>Bacteria</taxon>
        <taxon>Pseudomonadati</taxon>
        <taxon>Pseudomonadota</taxon>
        <taxon>Alphaproteobacteria</taxon>
        <taxon>Caulobacterales</taxon>
        <taxon>Caulobacteraceae</taxon>
        <taxon>Caulobacter</taxon>
    </lineage>
</organism>
<dbReference type="Pfam" id="PF13545">
    <property type="entry name" value="HTH_Crp_2"/>
    <property type="match status" value="1"/>
</dbReference>
<evidence type="ECO:0000259" key="4">
    <source>
        <dbReference type="PROSITE" id="PS51063"/>
    </source>
</evidence>
<dbReference type="PROSITE" id="PS51063">
    <property type="entry name" value="HTH_CRP_2"/>
    <property type="match status" value="1"/>
</dbReference>
<gene>
    <name evidence="5" type="ORF">C1707_15360</name>
    <name evidence="6" type="ORF">CFHF_06360</name>
</gene>
<evidence type="ECO:0000256" key="2">
    <source>
        <dbReference type="ARBA" id="ARBA00023125"/>
    </source>
</evidence>
<keyword evidence="1" id="KW-0805">Transcription regulation</keyword>
<dbReference type="Gene3D" id="2.60.120.10">
    <property type="entry name" value="Jelly Rolls"/>
    <property type="match status" value="1"/>
</dbReference>
<dbReference type="InterPro" id="IPR036388">
    <property type="entry name" value="WH-like_DNA-bd_sf"/>
</dbReference>
<dbReference type="InterPro" id="IPR012318">
    <property type="entry name" value="HTH_CRP"/>
</dbReference>
<dbReference type="SMART" id="SM00419">
    <property type="entry name" value="HTH_CRP"/>
    <property type="match status" value="1"/>
</dbReference>
<proteinExistence type="predicted"/>
<evidence type="ECO:0000256" key="1">
    <source>
        <dbReference type="ARBA" id="ARBA00023015"/>
    </source>
</evidence>
<dbReference type="InterPro" id="IPR018490">
    <property type="entry name" value="cNMP-bd_dom_sf"/>
</dbReference>
<evidence type="ECO:0000313" key="6">
    <source>
        <dbReference type="EMBL" id="PLR18447.1"/>
    </source>
</evidence>
<dbReference type="Proteomes" id="UP000281192">
    <property type="component" value="Chromosome"/>
</dbReference>
<sequence>MDRDDRGEAVKEGRAAFIRKLARRDDLSAVEIAELQGLQGRIRDVRAGEDIIALRAHVEMSSLLLWGVCGRYSAFRDGPRRFTEINVPGDFIDLHGFVMKQLDHGVLAFSDCRILEVPHSHLRDLTRKHPHLARLLWLETVVDAAIHRQWLLSTGQNGPARLGRLLCELYVRLEQVGLASRFQMHLPMTQQQMGEALGFSLVHVNRTVQVLRRNRLLSWRGQVLELLDWERLVALSEFDPTYLRLHKEKI</sequence>
<dbReference type="AlphaFoldDB" id="A0A2N5CXA3"/>
<dbReference type="EMBL" id="PJRQ01000011">
    <property type="protein sequence ID" value="PLR18447.1"/>
    <property type="molecule type" value="Genomic_DNA"/>
</dbReference>
<reference evidence="5 8" key="2">
    <citation type="submission" date="2018-01" db="EMBL/GenBank/DDBJ databases">
        <title>Complete genome sequence of Caulobacter flavus RHGG3.</title>
        <authorList>
            <person name="Yang E."/>
        </authorList>
    </citation>
    <scope>NUCLEOTIDE SEQUENCE [LARGE SCALE GENOMIC DNA]</scope>
    <source>
        <strain evidence="5 8">RHGG3</strain>
    </source>
</reference>
<dbReference type="InterPro" id="IPR014710">
    <property type="entry name" value="RmlC-like_jellyroll"/>
</dbReference>
<keyword evidence="2" id="KW-0238">DNA-binding</keyword>
<accession>A0A2N5CXA3</accession>
<protein>
    <submittedName>
        <fullName evidence="6">Crp/Fnr family transcriptional regulator</fullName>
    </submittedName>
</protein>
<keyword evidence="8" id="KW-1185">Reference proteome</keyword>
<dbReference type="GO" id="GO:0006355">
    <property type="term" value="P:regulation of DNA-templated transcription"/>
    <property type="evidence" value="ECO:0007669"/>
    <property type="project" value="InterPro"/>
</dbReference>
<dbReference type="OrthoDB" id="7584044at2"/>
<evidence type="ECO:0000313" key="5">
    <source>
        <dbReference type="EMBL" id="AYV49602.1"/>
    </source>
</evidence>
<dbReference type="KEGG" id="cfh:C1707_15360"/>
<evidence type="ECO:0000313" key="7">
    <source>
        <dbReference type="Proteomes" id="UP000234483"/>
    </source>
</evidence>
<keyword evidence="3" id="KW-0804">Transcription</keyword>
<dbReference type="InterPro" id="IPR036390">
    <property type="entry name" value="WH_DNA-bd_sf"/>
</dbReference>
<name>A0A2N5CXA3_9CAUL</name>
<evidence type="ECO:0000256" key="3">
    <source>
        <dbReference type="ARBA" id="ARBA00023163"/>
    </source>
</evidence>
<dbReference type="GO" id="GO:0003677">
    <property type="term" value="F:DNA binding"/>
    <property type="evidence" value="ECO:0007669"/>
    <property type="project" value="UniProtKB-KW"/>
</dbReference>
<dbReference type="SUPFAM" id="SSF46785">
    <property type="entry name" value="Winged helix' DNA-binding domain"/>
    <property type="match status" value="1"/>
</dbReference>
<dbReference type="Proteomes" id="UP000234483">
    <property type="component" value="Unassembled WGS sequence"/>
</dbReference>
<dbReference type="SUPFAM" id="SSF51206">
    <property type="entry name" value="cAMP-binding domain-like"/>
    <property type="match status" value="1"/>
</dbReference>
<evidence type="ECO:0000313" key="8">
    <source>
        <dbReference type="Proteomes" id="UP000281192"/>
    </source>
</evidence>
<feature type="domain" description="HTH crp-type" evidence="4">
    <location>
        <begin position="156"/>
        <end position="230"/>
    </location>
</feature>
<dbReference type="RefSeq" id="WP_101712253.1">
    <property type="nucleotide sequence ID" value="NZ_CP026100.1"/>
</dbReference>
<dbReference type="Gene3D" id="1.10.10.10">
    <property type="entry name" value="Winged helix-like DNA-binding domain superfamily/Winged helix DNA-binding domain"/>
    <property type="match status" value="1"/>
</dbReference>